<proteinExistence type="predicted"/>
<comment type="caution">
    <text evidence="1">The sequence shown here is derived from an EMBL/GenBank/DDBJ whole genome shotgun (WGS) entry which is preliminary data.</text>
</comment>
<name>X1N417_9ZZZZ</name>
<dbReference type="EMBL" id="BARV01003917">
    <property type="protein sequence ID" value="GAI13354.1"/>
    <property type="molecule type" value="Genomic_DNA"/>
</dbReference>
<dbReference type="AlphaFoldDB" id="X1N417"/>
<feature type="non-terminal residue" evidence="1">
    <location>
        <position position="1"/>
    </location>
</feature>
<accession>X1N417</accession>
<reference evidence="1" key="1">
    <citation type="journal article" date="2014" name="Front. Microbiol.">
        <title>High frequency of phylogenetically diverse reductive dehalogenase-homologous genes in deep subseafloor sedimentary metagenomes.</title>
        <authorList>
            <person name="Kawai M."/>
            <person name="Futagami T."/>
            <person name="Toyoda A."/>
            <person name="Takaki Y."/>
            <person name="Nishi S."/>
            <person name="Hori S."/>
            <person name="Arai W."/>
            <person name="Tsubouchi T."/>
            <person name="Morono Y."/>
            <person name="Uchiyama I."/>
            <person name="Ito T."/>
            <person name="Fujiyama A."/>
            <person name="Inagaki F."/>
            <person name="Takami H."/>
        </authorList>
    </citation>
    <scope>NUCLEOTIDE SEQUENCE</scope>
    <source>
        <strain evidence="1">Expedition CK06-06</strain>
    </source>
</reference>
<gene>
    <name evidence="1" type="ORF">S06H3_09047</name>
</gene>
<protein>
    <submittedName>
        <fullName evidence="1">Uncharacterized protein</fullName>
    </submittedName>
</protein>
<organism evidence="1">
    <name type="scientific">marine sediment metagenome</name>
    <dbReference type="NCBI Taxonomy" id="412755"/>
    <lineage>
        <taxon>unclassified sequences</taxon>
        <taxon>metagenomes</taxon>
        <taxon>ecological metagenomes</taxon>
    </lineage>
</organism>
<sequence>HDHANYADYFFPMPFTHLTLKTGAAGWKLRVLTVYKWLSKYDVSEMDEINLDASSESFLPFYAVGFSLQCPTASGGSPQTITGLLEF</sequence>
<evidence type="ECO:0000313" key="1">
    <source>
        <dbReference type="EMBL" id="GAI13354.1"/>
    </source>
</evidence>